<feature type="domain" description="Vacuolar protein sorting-associated protein 13 VPS13 adaptor binding" evidence="8">
    <location>
        <begin position="1982"/>
        <end position="2554"/>
    </location>
</feature>
<feature type="region of interest" description="Disordered" evidence="5">
    <location>
        <begin position="1745"/>
        <end position="1800"/>
    </location>
</feature>
<keyword evidence="4" id="KW-0333">Golgi apparatus</keyword>
<organism evidence="10 11">
    <name type="scientific">Trichodelitschia bisporula</name>
    <dbReference type="NCBI Taxonomy" id="703511"/>
    <lineage>
        <taxon>Eukaryota</taxon>
        <taxon>Fungi</taxon>
        <taxon>Dikarya</taxon>
        <taxon>Ascomycota</taxon>
        <taxon>Pezizomycotina</taxon>
        <taxon>Dothideomycetes</taxon>
        <taxon>Dothideomycetes incertae sedis</taxon>
        <taxon>Phaeotrichales</taxon>
        <taxon>Phaeotrichaceae</taxon>
        <taxon>Trichodelitschia</taxon>
    </lineage>
</organism>
<feature type="region of interest" description="Disordered" evidence="5">
    <location>
        <begin position="558"/>
        <end position="588"/>
    </location>
</feature>
<feature type="compositionally biased region" description="Low complexity" evidence="5">
    <location>
        <begin position="1591"/>
        <end position="1608"/>
    </location>
</feature>
<evidence type="ECO:0000256" key="2">
    <source>
        <dbReference type="ARBA" id="ARBA00022448"/>
    </source>
</evidence>
<dbReference type="GO" id="GO:0005794">
    <property type="term" value="C:Golgi apparatus"/>
    <property type="evidence" value="ECO:0007669"/>
    <property type="project" value="UniProtKB-UniRule"/>
</dbReference>
<dbReference type="Pfam" id="PF25036">
    <property type="entry name" value="VPS13_VAB"/>
    <property type="match status" value="1"/>
</dbReference>
<proteinExistence type="inferred from homology"/>
<feature type="region of interest" description="Disordered" evidence="5">
    <location>
        <begin position="1390"/>
        <end position="1432"/>
    </location>
</feature>
<dbReference type="Pfam" id="PF12624">
    <property type="entry name" value="VPS13_N"/>
    <property type="match status" value="1"/>
</dbReference>
<sequence length="3207" mass="360801">MLEGLVANLLNRFLGMYVQNFDAKQLNVGIWSGDVKLRNLELRREALDQLHLPLNVVAGHLGQLTLQIPWSNLRGKPVQIHIEDVYLLAAPREDADYDPEEEERRAHAVKMEKLDSAELLKERNTEGMTQEEQKKNQTFTASLVTAIVDNVQVTVKNIHIRYEDSISDPGHPFALGITLEGFDAVSTNENWHPTFIQSTSSTAHKLASLKSLAVYWDTDTKLLGTGKGSQKGIDHETFLENFSKMIVKGNSPEIADHQFILKPVTGRAGLEIDKTGKADRPKIKAKLLFDELGFIIDSDQYRDALMLVDLFHYFIRHQEYKKLQPKSKPMEDPRGWLQFAAKAVLDKIHDRNRRWSWEYFKERRDDRNRYIDLFKKKKREEKLTHDETTELEKLEHKLTYEDLRFWRSLARNQLRKENVGVKKPPPKQTWTQWAWGGGAKQQNDSADNSQMSEEQRKELYKAINFDEKQSIAEEIQRPREYVKFQAELSLRTGSFTLKRDPHGKKTEILKLLFDSFKTEFQQRTDSFLMKLSLEGMRLYDGTIEDSLFPQIISIKDAPPVPDDQRVEELDDDAEAEHSEKFKDLNENDADPDDPFFQMAFENRPLDGSADTALTLKLKGMEIVYNPTFIVEVVKFFKPPERHMESIGALMETAGATVESIRQQTRAGLEFALEEHKTINAQIEIQAPLIIIPDSVTKKSTLCLIVDAGHASVSSELVDTETIRDIQSKQRQKLSEEDFRKLKGLMYDKFNLKLTSTQVLIGTSVEETRAQLTARDPAKSLHIIDRINMDFLIEACIVPKGTDLTKLRISGHLPVLQASISDQKYKNLMKLIDVAIPKFDDGPKKDSNGHSLSPDIKHAVDASAGVDGNMLTKQQSGPFSFSPQQHDLVVDDESVMSEPVQFEDAPESCPQPAVPIHQKNFEFQFTVDKLQGSLYRADADGKDPDRLLVELVAEHFYLNFQQRAHDMAADVRLRSLAVEDHIEDSPLPEFKNIVSSEESSSSSQQDLFQLKFIKVNRDSPEFLSKYEGIGMNLDVSVSTINLIVTRRTLLTLLDFILVTFTNPGQLTESEKQQKAIESSGEPRKDSAQPQSQDADKIRIKANLHRIAVILNNDGIRLATLGLNTADVSVFLSGNTMQIGAHLGQLSLIDDVNQGVPETSALRQLVTIQGDELAHFRYETFDHVSDAYPGYDTSIYLRSGSIKVNFVTEPFRKIMDFGVKFGKMQAIFNAARQAAANQASQMQERANKMHFDILIRTPIVVFPRMVVTDAPERDRLTAYLGEIYAKNEFKPLDEAKKSDFANNITAGIRNIRLASLFHYEENKSEELQMLEKVDIGFGITYIDHQLGYQRPDLEIEGSMSDINLKISQDQMRFALELSQSIPAAFALEADEELEEQVEEELPDSTVDAASPERTDRSRELPKPSESVSSLNPELGSNENTWTTLDLVFKVGAIGMELIKGKDNQPIGDIAAASLSQFSLNKTHVKVRMISDGALESELLVQSFTIIDSRTHETNKFRKIMSLINSDVRQQFMASVSISGGKNKNLVALLTIDSPRIILALDYLFAIKGFIDAGLATDNGVEITDGEEEEELTSRSVSSSPSSAAPRRQSVMSIKAAPQETPEPSVMDISFRVNVVDAQIVLLANPAITTSEAIVLGTKQILVAKQHVTTLQIDKVGMFLCRMDQFEKNRMRILDDFSISTSVDMRGQAENSSITNIDVDIEPLVLRLSLRDILLAMQIVNRASLMSEDSSKMEDGRPKAITQQKSSTSVVSRSRSKSVTKSTAAQGSTIKSAHSRKASEVQQRRSSALITRETMHLAMHGIRVVLIGEKHELPMLDWSVKRFAVEVRDWSASMTADTSIDTFINVYNFSQSAWEPLIEPWLLGFHMTKEQNPEKLGVEIYSRKPLELTVTAATIALASKSLDFFSTDEDMLSKPRRMEAPYRIRNHTGFSIDIWAENSQNEDGAAAKLEDGEEIPWRFEDPLTTRETLAPEGATGLIGVRLDGSGFNSLTKIPVNREGEALYQLLPRKDRVQHRLLVEVKLGVDNVKYITFQSPLLVENNTQIPIELGVFSPETGDLLKIEKISPGDARPAPVGAAYVHSLIVRPDQGFGYTWSAERLYWKDLLRKPTRTLTCRGDRDDNSPPFFFQSHAAFDSKNPLTSTYPYMRIRLHAPVEIQNLLPYDFKYRIYDNNTKKDWTNFLRKGGVSPVHVVELSHLLMMSVDLQDTPFKQSEFTMINSSDREGFRREKSLTLKDENDLTLRLKLHYFNIPNSGGAFKVTIYSPYVILNRTGLQLDVRSKVFLGAPKAAAGQSAQPSPFQEPRKTLPFMFSFPNDDKKNRALIKIGDSQWSKPQSFDAIGSQYSVSLPSPSGRAEMNIGVSVEEGKGKYSLSKVVTITPRFIIKNKIGEDLNVREPGSSEIMTLKNGELLPLRYLRQGNVHQLCLCYPGVNNAWSSPFDISNVGNVHVKLAKARQRQKLIRIDVLLEEATIFLHISVETKHWPFSMRNESNVEFLFWQANPNVDDDEDDTGSGWKPIRYKLPARSVMPYAWDFPAARKKEIVLSVNGKEKSVRLAEIGNPPPMKLPPSAEHRRGAIIDLNIVADGPTQTLILSNFKQSKSLYRQRSTPVSQSSMSGFEVKEVDTDVTFTAQLRLAGLGISLVNQQLKELIYVTLRDIELKYSDSPLYQTLKSTIKWIQIDNQLYGGIFPIIFYPSVVPKTGKEMEAHPILHAAVTRVKDDSYGVLYIKYFTILLQQMTVELDEDFIFALLDFVKIPGASWSEEQEGKLCDDTLDIPEPQQEQNSQDIYFELLHLQPMQFDISFVRTERINAEDTMTSSSPLMFFVNVLTMSVGNVNDAPIRYNALMLENARVSTAALINSIKTHYVQESLRQVHVVLGSADFLGNPVGLFNNISSGVQDIFYEPYQGLVMTDRPQDLGIGIAKGAGSFVKKSIFGFSDSMAKFTGSMSKGLAAATMDKEFQDRRRISRSRNRPKHALYGITSGGNAFAESLASGIGGMARHPLQGAEREGVAGFVKGVGKGVLGLATKPAIGAFDLASNMAEGVRNTTTVFDQEGLDRVRMPRFIGQDGVVRPYSQREALGQFWLKTLDAGKHFHEEYIAHLELTGKDLMVMLTYNGILLVKMKRLQTEWDVPLKDVQTISKERTGIVITLKGGTNGPFVPVPNAEARDWLYRQIAVAVTAYNEKWNARG</sequence>
<dbReference type="GO" id="GO:0007005">
    <property type="term" value="P:mitochondrion organization"/>
    <property type="evidence" value="ECO:0007669"/>
    <property type="project" value="TreeGrafter"/>
</dbReference>
<evidence type="ECO:0000259" key="8">
    <source>
        <dbReference type="Pfam" id="PF25036"/>
    </source>
</evidence>
<dbReference type="GO" id="GO:0006623">
    <property type="term" value="P:protein targeting to vacuole"/>
    <property type="evidence" value="ECO:0007669"/>
    <property type="project" value="TreeGrafter"/>
</dbReference>
<keyword evidence="3 4" id="KW-0445">Lipid transport</keyword>
<evidence type="ECO:0000259" key="7">
    <source>
        <dbReference type="Pfam" id="PF25033"/>
    </source>
</evidence>
<gene>
    <name evidence="10" type="ORF">EJ06DRAFT_403917</name>
</gene>
<evidence type="ECO:0000259" key="6">
    <source>
        <dbReference type="Pfam" id="PF12624"/>
    </source>
</evidence>
<feature type="domain" description="Intermembrane lipid transfer protein VPS13-like C-terminal" evidence="9">
    <location>
        <begin position="3076"/>
        <end position="3181"/>
    </location>
</feature>
<dbReference type="GO" id="GO:0045324">
    <property type="term" value="P:late endosome to vacuole transport"/>
    <property type="evidence" value="ECO:0007669"/>
    <property type="project" value="UniProtKB-UniRule"/>
</dbReference>
<feature type="compositionally biased region" description="Polar residues" evidence="5">
    <location>
        <begin position="440"/>
        <end position="452"/>
    </location>
</feature>
<feature type="region of interest" description="Disordered" evidence="5">
    <location>
        <begin position="1582"/>
        <end position="1616"/>
    </location>
</feature>
<protein>
    <recommendedName>
        <fullName evidence="4">Vacuolar protein sorting-associated protein</fullName>
    </recommendedName>
</protein>
<evidence type="ECO:0000313" key="11">
    <source>
        <dbReference type="Proteomes" id="UP000799640"/>
    </source>
</evidence>
<evidence type="ECO:0000313" key="10">
    <source>
        <dbReference type="EMBL" id="KAF2400738.1"/>
    </source>
</evidence>
<evidence type="ECO:0000256" key="5">
    <source>
        <dbReference type="SAM" id="MobiDB-lite"/>
    </source>
</evidence>
<dbReference type="PANTHER" id="PTHR16166:SF93">
    <property type="entry name" value="INTERMEMBRANE LIPID TRANSFER PROTEIN VPS13"/>
    <property type="match status" value="1"/>
</dbReference>
<accession>A0A6G1HXF8</accession>
<comment type="function">
    <text evidence="4">Mediates the transfer of lipids between membranes at organelle contact sites. May play a role in mitochondrial lipid homeostasis.</text>
</comment>
<dbReference type="InterPro" id="IPR026854">
    <property type="entry name" value="VPS13_N"/>
</dbReference>
<dbReference type="PANTHER" id="PTHR16166">
    <property type="entry name" value="VACUOLAR PROTEIN SORTING-ASSOCIATED PROTEIN VPS13"/>
    <property type="match status" value="1"/>
</dbReference>
<feature type="compositionally biased region" description="Low complexity" evidence="5">
    <location>
        <begin position="1762"/>
        <end position="1780"/>
    </location>
</feature>
<feature type="compositionally biased region" description="Acidic residues" evidence="5">
    <location>
        <begin position="1390"/>
        <end position="1400"/>
    </location>
</feature>
<dbReference type="InterPro" id="IPR056747">
    <property type="entry name" value="VPS13-like_M"/>
</dbReference>
<dbReference type="InterPro" id="IPR009543">
    <property type="entry name" value="VPS13_VAB"/>
</dbReference>
<evidence type="ECO:0000256" key="1">
    <source>
        <dbReference type="ARBA" id="ARBA00006545"/>
    </source>
</evidence>
<reference evidence="10" key="1">
    <citation type="journal article" date="2020" name="Stud. Mycol.">
        <title>101 Dothideomycetes genomes: a test case for predicting lifestyles and emergence of pathogens.</title>
        <authorList>
            <person name="Haridas S."/>
            <person name="Albert R."/>
            <person name="Binder M."/>
            <person name="Bloem J."/>
            <person name="Labutti K."/>
            <person name="Salamov A."/>
            <person name="Andreopoulos B."/>
            <person name="Baker S."/>
            <person name="Barry K."/>
            <person name="Bills G."/>
            <person name="Bluhm B."/>
            <person name="Cannon C."/>
            <person name="Castanera R."/>
            <person name="Culley D."/>
            <person name="Daum C."/>
            <person name="Ezra D."/>
            <person name="Gonzalez J."/>
            <person name="Henrissat B."/>
            <person name="Kuo A."/>
            <person name="Liang C."/>
            <person name="Lipzen A."/>
            <person name="Lutzoni F."/>
            <person name="Magnuson J."/>
            <person name="Mondo S."/>
            <person name="Nolan M."/>
            <person name="Ohm R."/>
            <person name="Pangilinan J."/>
            <person name="Park H.-J."/>
            <person name="Ramirez L."/>
            <person name="Alfaro M."/>
            <person name="Sun H."/>
            <person name="Tritt A."/>
            <person name="Yoshinaga Y."/>
            <person name="Zwiers L.-H."/>
            <person name="Turgeon B."/>
            <person name="Goodwin S."/>
            <person name="Spatafora J."/>
            <person name="Crous P."/>
            <person name="Grigoriev I."/>
        </authorList>
    </citation>
    <scope>NUCLEOTIDE SEQUENCE</scope>
    <source>
        <strain evidence="10">CBS 262.69</strain>
    </source>
</reference>
<evidence type="ECO:0000256" key="4">
    <source>
        <dbReference type="PIRNR" id="PIRNR037235"/>
    </source>
</evidence>
<keyword evidence="2 4" id="KW-0813">Transport</keyword>
<dbReference type="GO" id="GO:0006869">
    <property type="term" value="P:lipid transport"/>
    <property type="evidence" value="ECO:0007669"/>
    <property type="project" value="UniProtKB-KW"/>
</dbReference>
<dbReference type="EMBL" id="ML996694">
    <property type="protein sequence ID" value="KAF2400738.1"/>
    <property type="molecule type" value="Genomic_DNA"/>
</dbReference>
<dbReference type="Pfam" id="PF25033">
    <property type="entry name" value="VPS13_M"/>
    <property type="match status" value="1"/>
</dbReference>
<feature type="compositionally biased region" description="Basic and acidic residues" evidence="5">
    <location>
        <begin position="1408"/>
        <end position="1420"/>
    </location>
</feature>
<dbReference type="InterPro" id="IPR056748">
    <property type="entry name" value="VPS13-like_C"/>
</dbReference>
<keyword evidence="11" id="KW-1185">Reference proteome</keyword>
<feature type="compositionally biased region" description="Basic and acidic residues" evidence="5">
    <location>
        <begin position="1746"/>
        <end position="1755"/>
    </location>
</feature>
<feature type="region of interest" description="Disordered" evidence="5">
    <location>
        <begin position="1067"/>
        <end position="1092"/>
    </location>
</feature>
<dbReference type="InterPro" id="IPR017148">
    <property type="entry name" value="VPS13_fungi"/>
</dbReference>
<evidence type="ECO:0000259" key="9">
    <source>
        <dbReference type="Pfam" id="PF25037"/>
    </source>
</evidence>
<dbReference type="Pfam" id="PF25037">
    <property type="entry name" value="VPS13_C"/>
    <property type="match status" value="1"/>
</dbReference>
<evidence type="ECO:0000256" key="3">
    <source>
        <dbReference type="ARBA" id="ARBA00023055"/>
    </source>
</evidence>
<feature type="compositionally biased region" description="Basic and acidic residues" evidence="5">
    <location>
        <begin position="575"/>
        <end position="585"/>
    </location>
</feature>
<feature type="domain" description="VPS13-like middle region" evidence="7">
    <location>
        <begin position="1113"/>
        <end position="1911"/>
    </location>
</feature>
<dbReference type="GO" id="GO:0045053">
    <property type="term" value="P:protein retention in Golgi apparatus"/>
    <property type="evidence" value="ECO:0007669"/>
    <property type="project" value="UniProtKB-UniRule"/>
</dbReference>
<name>A0A6G1HXF8_9PEZI</name>
<dbReference type="InterPro" id="IPR026847">
    <property type="entry name" value="VPS13"/>
</dbReference>
<feature type="compositionally biased region" description="Polar residues" evidence="5">
    <location>
        <begin position="1423"/>
        <end position="1432"/>
    </location>
</feature>
<dbReference type="Proteomes" id="UP000799640">
    <property type="component" value="Unassembled WGS sequence"/>
</dbReference>
<feature type="region of interest" description="Disordered" evidence="5">
    <location>
        <begin position="419"/>
        <end position="452"/>
    </location>
</feature>
<feature type="compositionally biased region" description="Basic and acidic residues" evidence="5">
    <location>
        <begin position="1067"/>
        <end position="1085"/>
    </location>
</feature>
<comment type="similarity">
    <text evidence="1 4">Belongs to the VPS13 family.</text>
</comment>
<dbReference type="OrthoDB" id="428159at2759"/>
<feature type="domain" description="Chorein N-terminal" evidence="6">
    <location>
        <begin position="1"/>
        <end position="901"/>
    </location>
</feature>
<dbReference type="PIRSF" id="PIRSF037235">
    <property type="entry name" value="VPS13_fungi"/>
    <property type="match status" value="1"/>
</dbReference>